<comment type="caution">
    <text evidence="4">The sequence shown here is derived from an EMBL/GenBank/DDBJ whole genome shotgun (WGS) entry which is preliminary data.</text>
</comment>
<keyword evidence="2" id="KW-0175">Coiled coil</keyword>
<dbReference type="Pfam" id="PF01471">
    <property type="entry name" value="PG_binding_1"/>
    <property type="match status" value="1"/>
</dbReference>
<evidence type="ECO:0000313" key="4">
    <source>
        <dbReference type="EMBL" id="MFI9105497.1"/>
    </source>
</evidence>
<evidence type="ECO:0000259" key="3">
    <source>
        <dbReference type="Pfam" id="PF01471"/>
    </source>
</evidence>
<dbReference type="InterPro" id="IPR002477">
    <property type="entry name" value="Peptidoglycan-bd-like"/>
</dbReference>
<dbReference type="Gene3D" id="2.40.420.20">
    <property type="match status" value="1"/>
</dbReference>
<comment type="subcellular location">
    <subcellularLocation>
        <location evidence="1">Cell envelope</location>
    </subcellularLocation>
</comment>
<dbReference type="InterPro" id="IPR036366">
    <property type="entry name" value="PGBDSf"/>
</dbReference>
<reference evidence="4 5" key="1">
    <citation type="submission" date="2024-10" db="EMBL/GenBank/DDBJ databases">
        <title>The Natural Products Discovery Center: Release of the First 8490 Sequenced Strains for Exploring Actinobacteria Biosynthetic Diversity.</title>
        <authorList>
            <person name="Kalkreuter E."/>
            <person name="Kautsar S.A."/>
            <person name="Yang D."/>
            <person name="Bader C.D."/>
            <person name="Teijaro C.N."/>
            <person name="Fluegel L."/>
            <person name="Davis C.M."/>
            <person name="Simpson J.R."/>
            <person name="Lauterbach L."/>
            <person name="Steele A.D."/>
            <person name="Gui C."/>
            <person name="Meng S."/>
            <person name="Li G."/>
            <person name="Viehrig K."/>
            <person name="Ye F."/>
            <person name="Su P."/>
            <person name="Kiefer A.F."/>
            <person name="Nichols A."/>
            <person name="Cepeda A.J."/>
            <person name="Yan W."/>
            <person name="Fan B."/>
            <person name="Jiang Y."/>
            <person name="Adhikari A."/>
            <person name="Zheng C.-J."/>
            <person name="Schuster L."/>
            <person name="Cowan T.M."/>
            <person name="Smanski M.J."/>
            <person name="Chevrette M.G."/>
            <person name="De Carvalho L.P.S."/>
            <person name="Shen B."/>
        </authorList>
    </citation>
    <scope>NUCLEOTIDE SEQUENCE [LARGE SCALE GENOMIC DNA]</scope>
    <source>
        <strain evidence="4 5">NPDC053399</strain>
    </source>
</reference>
<accession>A0ABW8CI73</accession>
<dbReference type="PANTHER" id="PTHR32347">
    <property type="entry name" value="EFFLUX SYSTEM COMPONENT YKNX-RELATED"/>
    <property type="match status" value="1"/>
</dbReference>
<organism evidence="4 5">
    <name type="scientific">Streptomyces fildesensis</name>
    <dbReference type="NCBI Taxonomy" id="375757"/>
    <lineage>
        <taxon>Bacteria</taxon>
        <taxon>Bacillati</taxon>
        <taxon>Actinomycetota</taxon>
        <taxon>Actinomycetes</taxon>
        <taxon>Kitasatosporales</taxon>
        <taxon>Streptomycetaceae</taxon>
        <taxon>Streptomyces</taxon>
    </lineage>
</organism>
<dbReference type="RefSeq" id="WP_399656217.1">
    <property type="nucleotide sequence ID" value="NZ_JBITYG010000012.1"/>
</dbReference>
<dbReference type="Gene3D" id="1.10.101.10">
    <property type="entry name" value="PGBD-like superfamily/PGBD"/>
    <property type="match status" value="1"/>
</dbReference>
<feature type="domain" description="Peptidoglycan binding-like" evidence="3">
    <location>
        <begin position="76"/>
        <end position="126"/>
    </location>
</feature>
<sequence length="319" mass="33062">MQRTTLASGLKINGKLGHAAADEIAAQGAGTFTDLPKIGDQVRIGKPLYEVDAQPVVLFRGSRPFWRVVGKGMSDGPDVRILERNLTDLGHAKAADLAVDDHFTDATAEAVKRWQKTLGVPQTGRVEMGRVAVLPYGEARVEEVVAKLGTAVGSGGPVLKVTPPDVYATIKPNEEELPQLAPGSKVSVSLDVGGSIPGKITSIIRDTGPDGLGEKSKTPDGSAKPAVLILLMDQKGAAAALNSGRSGATVTVPEKKAADVLVVPVTALLAMSGDGYGVEVVGPGVTDPKLVRVEVGLIVANQAEVRGQLKEGDKVVVPQ</sequence>
<dbReference type="Proteomes" id="UP001614394">
    <property type="component" value="Unassembled WGS sequence"/>
</dbReference>
<dbReference type="InterPro" id="IPR050465">
    <property type="entry name" value="UPF0194_transport"/>
</dbReference>
<gene>
    <name evidence="4" type="ORF">ACIGXA_33810</name>
</gene>
<dbReference type="SUPFAM" id="SSF47090">
    <property type="entry name" value="PGBD-like"/>
    <property type="match status" value="1"/>
</dbReference>
<keyword evidence="5" id="KW-1185">Reference proteome</keyword>
<dbReference type="InterPro" id="IPR036365">
    <property type="entry name" value="PGBD-like_sf"/>
</dbReference>
<evidence type="ECO:0000256" key="1">
    <source>
        <dbReference type="ARBA" id="ARBA00004196"/>
    </source>
</evidence>
<evidence type="ECO:0000313" key="5">
    <source>
        <dbReference type="Proteomes" id="UP001614394"/>
    </source>
</evidence>
<proteinExistence type="predicted"/>
<dbReference type="PANTHER" id="PTHR32347:SF23">
    <property type="entry name" value="BLL5650 PROTEIN"/>
    <property type="match status" value="1"/>
</dbReference>
<evidence type="ECO:0000256" key="2">
    <source>
        <dbReference type="ARBA" id="ARBA00023054"/>
    </source>
</evidence>
<protein>
    <submittedName>
        <fullName evidence="4">Peptidoglycan-binding protein</fullName>
    </submittedName>
</protein>
<dbReference type="EMBL" id="JBITYG010000012">
    <property type="protein sequence ID" value="MFI9105497.1"/>
    <property type="molecule type" value="Genomic_DNA"/>
</dbReference>
<name>A0ABW8CI73_9ACTN</name>